<feature type="compositionally biased region" description="Basic residues" evidence="1">
    <location>
        <begin position="1"/>
        <end position="17"/>
    </location>
</feature>
<feature type="region of interest" description="Disordered" evidence="1">
    <location>
        <begin position="1"/>
        <end position="20"/>
    </location>
</feature>
<feature type="non-terminal residue" evidence="2">
    <location>
        <position position="1"/>
    </location>
</feature>
<protein>
    <submittedName>
        <fullName evidence="2">Uncharacterized protein</fullName>
    </submittedName>
</protein>
<feature type="compositionally biased region" description="Basic and acidic residues" evidence="1">
    <location>
        <begin position="39"/>
        <end position="55"/>
    </location>
</feature>
<organism evidence="2">
    <name type="scientific">uncultured Nocardioidaceae bacterium</name>
    <dbReference type="NCBI Taxonomy" id="253824"/>
    <lineage>
        <taxon>Bacteria</taxon>
        <taxon>Bacillati</taxon>
        <taxon>Actinomycetota</taxon>
        <taxon>Actinomycetes</taxon>
        <taxon>Propionibacteriales</taxon>
        <taxon>Nocardioidaceae</taxon>
        <taxon>environmental samples</taxon>
    </lineage>
</organism>
<evidence type="ECO:0000256" key="1">
    <source>
        <dbReference type="SAM" id="MobiDB-lite"/>
    </source>
</evidence>
<feature type="region of interest" description="Disordered" evidence="1">
    <location>
        <begin position="35"/>
        <end position="98"/>
    </location>
</feature>
<gene>
    <name evidence="2" type="ORF">AVDCRST_MAG47-2982</name>
</gene>
<proteinExistence type="predicted"/>
<feature type="non-terminal residue" evidence="2">
    <location>
        <position position="98"/>
    </location>
</feature>
<accession>A0A6J4NP74</accession>
<reference evidence="2" key="1">
    <citation type="submission" date="2020-02" db="EMBL/GenBank/DDBJ databases">
        <authorList>
            <person name="Meier V. D."/>
        </authorList>
    </citation>
    <scope>NUCLEOTIDE SEQUENCE</scope>
    <source>
        <strain evidence="2">AVDCRST_MAG47</strain>
    </source>
</reference>
<evidence type="ECO:0000313" key="2">
    <source>
        <dbReference type="EMBL" id="CAA9393765.1"/>
    </source>
</evidence>
<dbReference type="EMBL" id="CADCUK010000197">
    <property type="protein sequence ID" value="CAA9393765.1"/>
    <property type="molecule type" value="Genomic_DNA"/>
</dbReference>
<name>A0A6J4NP74_9ACTN</name>
<dbReference type="AlphaFoldDB" id="A0A6J4NP74"/>
<sequence length="98" mass="11254">GHIRRRAGRAGVHRQVRRRDAARLRRHVRLLLRPAPRAEPLRRGTEDLQPDDGRRLPQLLAGVEDDHVRRDRRTPLGLLRPRHAGSSRHESRLVGGAL</sequence>